<accession>A0A4T0B8U4</accession>
<organism evidence="1 2">
    <name type="scientific">Aureobasidium pullulans</name>
    <name type="common">Black yeast</name>
    <name type="synonym">Pullularia pullulans</name>
    <dbReference type="NCBI Taxonomy" id="5580"/>
    <lineage>
        <taxon>Eukaryota</taxon>
        <taxon>Fungi</taxon>
        <taxon>Dikarya</taxon>
        <taxon>Ascomycota</taxon>
        <taxon>Pezizomycotina</taxon>
        <taxon>Dothideomycetes</taxon>
        <taxon>Dothideomycetidae</taxon>
        <taxon>Dothideales</taxon>
        <taxon>Saccotheciaceae</taxon>
        <taxon>Aureobasidium</taxon>
    </lineage>
</organism>
<proteinExistence type="predicted"/>
<dbReference type="Proteomes" id="UP000308724">
    <property type="component" value="Unassembled WGS sequence"/>
</dbReference>
<protein>
    <submittedName>
        <fullName evidence="1">Uncharacterized protein</fullName>
    </submittedName>
</protein>
<reference evidence="1 2" key="1">
    <citation type="submission" date="2018-10" db="EMBL/GenBank/DDBJ databases">
        <title>Fifty Aureobasidium pullulans genomes reveal a recombining polyextremotolerant generalist.</title>
        <authorList>
            <person name="Gostincar C."/>
            <person name="Turk M."/>
            <person name="Zajc J."/>
            <person name="Gunde-Cimerman N."/>
        </authorList>
    </citation>
    <scope>NUCLEOTIDE SEQUENCE [LARGE SCALE GENOMIC DNA]</scope>
    <source>
        <strain evidence="1 2">EXF-1645</strain>
    </source>
</reference>
<evidence type="ECO:0000313" key="2">
    <source>
        <dbReference type="Proteomes" id="UP000308724"/>
    </source>
</evidence>
<gene>
    <name evidence="1" type="ORF">D6C78_11068</name>
</gene>
<name>A0A4T0B8U4_AURPU</name>
<dbReference type="EMBL" id="QZBZ01000944">
    <property type="protein sequence ID" value="TIA27462.1"/>
    <property type="molecule type" value="Genomic_DNA"/>
</dbReference>
<dbReference type="AlphaFoldDB" id="A0A4T0B8U4"/>
<comment type="caution">
    <text evidence="1">The sequence shown here is derived from an EMBL/GenBank/DDBJ whole genome shotgun (WGS) entry which is preliminary data.</text>
</comment>
<sequence length="95" mass="10844">MHLVSYLNYPLNQVLESGLHSTQYFHAAPGKSFVSNFEDLSIVGHYISTAMLESGVGSTSRYTRIINTIYETERSLQRQEIEAEVVNLQPMYWNA</sequence>
<evidence type="ECO:0000313" key="1">
    <source>
        <dbReference type="EMBL" id="TIA27462.1"/>
    </source>
</evidence>